<dbReference type="GO" id="GO:0016746">
    <property type="term" value="F:acyltransferase activity"/>
    <property type="evidence" value="ECO:0007669"/>
    <property type="project" value="UniProtKB-KW"/>
</dbReference>
<gene>
    <name evidence="7" type="ORF">F1599_15455</name>
</gene>
<dbReference type="Pfam" id="PF03279">
    <property type="entry name" value="Lip_A_acyltrans"/>
    <property type="match status" value="1"/>
</dbReference>
<evidence type="ECO:0000256" key="2">
    <source>
        <dbReference type="ARBA" id="ARBA00022475"/>
    </source>
</evidence>
<proteinExistence type="predicted"/>
<comment type="subcellular location">
    <subcellularLocation>
        <location evidence="1">Cell inner membrane</location>
    </subcellularLocation>
</comment>
<comment type="caution">
    <text evidence="7">The sequence shown here is derived from an EMBL/GenBank/DDBJ whole genome shotgun (WGS) entry which is preliminary data.</text>
</comment>
<accession>A0A5M8AGZ1</accession>
<keyword evidence="6" id="KW-0012">Acyltransferase</keyword>
<evidence type="ECO:0000256" key="4">
    <source>
        <dbReference type="ARBA" id="ARBA00022679"/>
    </source>
</evidence>
<organism evidence="7 8">
    <name type="scientific">Cupriavidus cauae</name>
    <dbReference type="NCBI Taxonomy" id="2608999"/>
    <lineage>
        <taxon>Bacteria</taxon>
        <taxon>Pseudomonadati</taxon>
        <taxon>Pseudomonadota</taxon>
        <taxon>Betaproteobacteria</taxon>
        <taxon>Burkholderiales</taxon>
        <taxon>Burkholderiaceae</taxon>
        <taxon>Cupriavidus</taxon>
    </lineage>
</organism>
<evidence type="ECO:0000256" key="3">
    <source>
        <dbReference type="ARBA" id="ARBA00022519"/>
    </source>
</evidence>
<evidence type="ECO:0000256" key="6">
    <source>
        <dbReference type="ARBA" id="ARBA00023315"/>
    </source>
</evidence>
<dbReference type="EMBL" id="VWRN01000041">
    <property type="protein sequence ID" value="KAA6121972.1"/>
    <property type="molecule type" value="Genomic_DNA"/>
</dbReference>
<dbReference type="GO" id="GO:0005886">
    <property type="term" value="C:plasma membrane"/>
    <property type="evidence" value="ECO:0007669"/>
    <property type="project" value="UniProtKB-SubCell"/>
</dbReference>
<keyword evidence="5" id="KW-0472">Membrane</keyword>
<dbReference type="CDD" id="cd07984">
    <property type="entry name" value="LPLAT_LABLAT-like"/>
    <property type="match status" value="1"/>
</dbReference>
<dbReference type="RefSeq" id="WP_149316216.1">
    <property type="nucleotide sequence ID" value="NZ_VWRN01000041.1"/>
</dbReference>
<evidence type="ECO:0000313" key="8">
    <source>
        <dbReference type="Proteomes" id="UP000324324"/>
    </source>
</evidence>
<reference evidence="7 8" key="1">
    <citation type="submission" date="2019-09" db="EMBL/GenBank/DDBJ databases">
        <title>Isolation of a novel species in the genus Cupriavidus from patients with sepsis using whole genome sequencing.</title>
        <authorList>
            <person name="Kweon O.J."/>
            <person name="Lee M.-K."/>
        </authorList>
    </citation>
    <scope>NUCLEOTIDE SEQUENCE [LARGE SCALE GENOMIC DNA]</scope>
    <source>
        <strain evidence="7 8">MKL-01</strain>
    </source>
</reference>
<keyword evidence="2" id="KW-1003">Cell membrane</keyword>
<keyword evidence="8" id="KW-1185">Reference proteome</keyword>
<dbReference type="PIRSF" id="PIRSF028561">
    <property type="entry name" value="Ac_Trasf"/>
    <property type="match status" value="1"/>
</dbReference>
<protein>
    <submittedName>
        <fullName evidence="7">Acyl-CoA synthetase</fullName>
    </submittedName>
</protein>
<keyword evidence="4" id="KW-0808">Transferase</keyword>
<dbReference type="PANTHER" id="PTHR30606:SF9">
    <property type="entry name" value="LIPID A BIOSYNTHESIS LAUROYLTRANSFERASE"/>
    <property type="match status" value="1"/>
</dbReference>
<dbReference type="AlphaFoldDB" id="A0A5M8AGZ1"/>
<dbReference type="GO" id="GO:0009247">
    <property type="term" value="P:glycolipid biosynthetic process"/>
    <property type="evidence" value="ECO:0007669"/>
    <property type="project" value="UniProtKB-ARBA"/>
</dbReference>
<name>A0A5M8AGZ1_9BURK</name>
<evidence type="ECO:0000313" key="7">
    <source>
        <dbReference type="EMBL" id="KAA6121972.1"/>
    </source>
</evidence>
<dbReference type="Proteomes" id="UP000324324">
    <property type="component" value="Unassembled WGS sequence"/>
</dbReference>
<evidence type="ECO:0000256" key="5">
    <source>
        <dbReference type="ARBA" id="ARBA00023136"/>
    </source>
</evidence>
<dbReference type="InterPro" id="IPR014548">
    <property type="entry name" value="Ac_Trasf"/>
</dbReference>
<evidence type="ECO:0000256" key="1">
    <source>
        <dbReference type="ARBA" id="ARBA00004533"/>
    </source>
</evidence>
<sequence>MTAPDKSHAAPADDWSSQPERSHLRLLRVMRWLSLRLGRRASRTLLWPVVAIYLLISPGARRTSRQFLSRALGRPAGLADVMRQGFAFASTIHDRVYLLNGRLDLFDIRVHGEPVIQQAIARGDGAFLFGAHLGSFEAVRAVGLRYPALRLAVMMYQDNASRLNDVLAAINPAVRQDVIPLGRLDAMLQARDYLERGYLLGLLADRTLARLATDPPRQCEFLGAPAPFATGPLRMAAMLRRPVLFMTGLYRGGNRYDIHFDTIADFSATPAAEREAAIDAALRRYVALLERHCRAAPYNWFNFYDFWQAPTRAPADA</sequence>
<keyword evidence="3" id="KW-0997">Cell inner membrane</keyword>
<dbReference type="InterPro" id="IPR004960">
    <property type="entry name" value="LipA_acyltrans"/>
</dbReference>
<dbReference type="PANTHER" id="PTHR30606">
    <property type="entry name" value="LIPID A BIOSYNTHESIS LAUROYL ACYLTRANSFERASE"/>
    <property type="match status" value="1"/>
</dbReference>